<name>A0ACC0PL95_RHOML</name>
<gene>
    <name evidence="1" type="ORF">RHMOL_Rhmol03G0298200</name>
</gene>
<comment type="caution">
    <text evidence="1">The sequence shown here is derived from an EMBL/GenBank/DDBJ whole genome shotgun (WGS) entry which is preliminary data.</text>
</comment>
<evidence type="ECO:0000313" key="2">
    <source>
        <dbReference type="Proteomes" id="UP001062846"/>
    </source>
</evidence>
<protein>
    <submittedName>
        <fullName evidence="1">Uncharacterized protein</fullName>
    </submittedName>
</protein>
<dbReference type="Proteomes" id="UP001062846">
    <property type="component" value="Chromosome 3"/>
</dbReference>
<keyword evidence="2" id="KW-1185">Reference proteome</keyword>
<proteinExistence type="predicted"/>
<sequence>MDNDFPNAAIEKLHIEAKVNPQVRVARDVQFSVFDDWRVCFIPLPEEPEE</sequence>
<dbReference type="EMBL" id="CM046390">
    <property type="protein sequence ID" value="KAI8565919.1"/>
    <property type="molecule type" value="Genomic_DNA"/>
</dbReference>
<reference evidence="1" key="1">
    <citation type="submission" date="2022-02" db="EMBL/GenBank/DDBJ databases">
        <title>Plant Genome Project.</title>
        <authorList>
            <person name="Zhang R.-G."/>
        </authorList>
    </citation>
    <scope>NUCLEOTIDE SEQUENCE</scope>
    <source>
        <strain evidence="1">AT1</strain>
    </source>
</reference>
<accession>A0ACC0PL95</accession>
<organism evidence="1 2">
    <name type="scientific">Rhododendron molle</name>
    <name type="common">Chinese azalea</name>
    <name type="synonym">Azalea mollis</name>
    <dbReference type="NCBI Taxonomy" id="49168"/>
    <lineage>
        <taxon>Eukaryota</taxon>
        <taxon>Viridiplantae</taxon>
        <taxon>Streptophyta</taxon>
        <taxon>Embryophyta</taxon>
        <taxon>Tracheophyta</taxon>
        <taxon>Spermatophyta</taxon>
        <taxon>Magnoliopsida</taxon>
        <taxon>eudicotyledons</taxon>
        <taxon>Gunneridae</taxon>
        <taxon>Pentapetalae</taxon>
        <taxon>asterids</taxon>
        <taxon>Ericales</taxon>
        <taxon>Ericaceae</taxon>
        <taxon>Ericoideae</taxon>
        <taxon>Rhodoreae</taxon>
        <taxon>Rhododendron</taxon>
    </lineage>
</organism>
<evidence type="ECO:0000313" key="1">
    <source>
        <dbReference type="EMBL" id="KAI8565919.1"/>
    </source>
</evidence>